<keyword evidence="3" id="KW-1185">Reference proteome</keyword>
<dbReference type="EMBL" id="JAXOFX010000019">
    <property type="protein sequence ID" value="MDZ5474092.1"/>
    <property type="molecule type" value="Genomic_DNA"/>
</dbReference>
<dbReference type="GO" id="GO:0005524">
    <property type="term" value="F:ATP binding"/>
    <property type="evidence" value="ECO:0007669"/>
    <property type="project" value="UniProtKB-KW"/>
</dbReference>
<dbReference type="Proteomes" id="UP001290455">
    <property type="component" value="Unassembled WGS sequence"/>
</dbReference>
<evidence type="ECO:0000313" key="3">
    <source>
        <dbReference type="Proteomes" id="UP001290455"/>
    </source>
</evidence>
<reference evidence="2 3" key="1">
    <citation type="submission" date="2023-11" db="EMBL/GenBank/DDBJ databases">
        <title>Bacillus jintuensis, isolated from a mudflat on the Beibu Gulf coast.</title>
        <authorList>
            <person name="Li M."/>
        </authorList>
    </citation>
    <scope>NUCLEOTIDE SEQUENCE [LARGE SCALE GENOMIC DNA]</scope>
    <source>
        <strain evidence="2 3">31A1R</strain>
    </source>
</reference>
<dbReference type="InterPro" id="IPR036890">
    <property type="entry name" value="HATPase_C_sf"/>
</dbReference>
<evidence type="ECO:0000313" key="2">
    <source>
        <dbReference type="EMBL" id="MDZ5474092.1"/>
    </source>
</evidence>
<keyword evidence="2" id="KW-0547">Nucleotide-binding</keyword>
<gene>
    <name evidence="2" type="ORF">SM124_20420</name>
</gene>
<dbReference type="RefSeq" id="WP_322448382.1">
    <property type="nucleotide sequence ID" value="NZ_JAXOFX010000019.1"/>
</dbReference>
<keyword evidence="2" id="KW-0067">ATP-binding</keyword>
<protein>
    <submittedName>
        <fullName evidence="2">ATP-binding protein</fullName>
    </submittedName>
</protein>
<dbReference type="CDD" id="cd16936">
    <property type="entry name" value="HATPase_RsbW-like"/>
    <property type="match status" value="1"/>
</dbReference>
<sequence length="138" mass="15701">MYRTVHTFCTQAEYRELRSTLHKEIQLILGNPVSFLMEVAVNEAINNALKSNRDQKPVTLCIRVTNYDRLIIRIKDNGKGFNAQDALSSVTASPEAIFEEKLLEESGRGLSIIASASDKVYYNRKGNEVLMMKYIRTL</sequence>
<dbReference type="Gene3D" id="3.30.565.10">
    <property type="entry name" value="Histidine kinase-like ATPase, C-terminal domain"/>
    <property type="match status" value="1"/>
</dbReference>
<dbReference type="SUPFAM" id="SSF55874">
    <property type="entry name" value="ATPase domain of HSP90 chaperone/DNA topoisomerase II/histidine kinase"/>
    <property type="match status" value="1"/>
</dbReference>
<dbReference type="InterPro" id="IPR003594">
    <property type="entry name" value="HATPase_dom"/>
</dbReference>
<evidence type="ECO:0000259" key="1">
    <source>
        <dbReference type="Pfam" id="PF13581"/>
    </source>
</evidence>
<accession>A0ABU5J401</accession>
<feature type="domain" description="Histidine kinase/HSP90-like ATPase" evidence="1">
    <location>
        <begin position="37"/>
        <end position="133"/>
    </location>
</feature>
<dbReference type="Pfam" id="PF13581">
    <property type="entry name" value="HATPase_c_2"/>
    <property type="match status" value="1"/>
</dbReference>
<organism evidence="2 3">
    <name type="scientific">Robertmurraya mangrovi</name>
    <dbReference type="NCBI Taxonomy" id="3098077"/>
    <lineage>
        <taxon>Bacteria</taxon>
        <taxon>Bacillati</taxon>
        <taxon>Bacillota</taxon>
        <taxon>Bacilli</taxon>
        <taxon>Bacillales</taxon>
        <taxon>Bacillaceae</taxon>
        <taxon>Robertmurraya</taxon>
    </lineage>
</organism>
<comment type="caution">
    <text evidence="2">The sequence shown here is derived from an EMBL/GenBank/DDBJ whole genome shotgun (WGS) entry which is preliminary data.</text>
</comment>
<name>A0ABU5J401_9BACI</name>
<proteinExistence type="predicted"/>